<reference evidence="2" key="1">
    <citation type="submission" date="2023-10" db="EMBL/GenBank/DDBJ databases">
        <authorList>
            <person name="Chen Y."/>
            <person name="Shah S."/>
            <person name="Dougan E. K."/>
            <person name="Thang M."/>
            <person name="Chan C."/>
        </authorList>
    </citation>
    <scope>NUCLEOTIDE SEQUENCE [LARGE SCALE GENOMIC DNA]</scope>
</reference>
<evidence type="ECO:0000313" key="2">
    <source>
        <dbReference type="EMBL" id="CAK0867647.1"/>
    </source>
</evidence>
<name>A0ABN9V6A0_9DINO</name>
<protein>
    <recommendedName>
        <fullName evidence="1">Reverse transcriptase domain-containing protein</fullName>
    </recommendedName>
</protein>
<dbReference type="EMBL" id="CAUYUJ010016664">
    <property type="protein sequence ID" value="CAK0867647.1"/>
    <property type="molecule type" value="Genomic_DNA"/>
</dbReference>
<evidence type="ECO:0000313" key="3">
    <source>
        <dbReference type="Proteomes" id="UP001189429"/>
    </source>
</evidence>
<dbReference type="PROSITE" id="PS50878">
    <property type="entry name" value="RT_POL"/>
    <property type="match status" value="1"/>
</dbReference>
<dbReference type="Pfam" id="PF00078">
    <property type="entry name" value="RVT_1"/>
    <property type="match status" value="1"/>
</dbReference>
<sequence length="501" mass="56520">MRNITCASVFLLSSAIRSKGVWPANWGIHWIAAIYKKKAVYDPDNYRGVHLTAQLAKVMERLLKPALLPVLMSEASIGSNQFAYSHGRGARDALAFLVLSWLTAFRSKSKIALYMSDVSAAFDRVFVNRLLQKLAARGVPPENLELFKSWLSVRRAQVVVEGGKSRELLLDDMVFQGTVWGPMLWNVFYADSSEPIRKMQFTEIVFADDLNAFKEYGGEVTNSEILVDVDSCQRELHKWGKANEVTFDAGKESKHILSRKHPRGTSFVLLGVAFDTKLLMTDSVFGLAKDCRWKLKAILRTCKYNTSGHLVILYKAQLLSFIEYRTAAIYHACRTSLESLDHVQDKLVAAVGATPEEALISLRLAPLSSRRDMAMLGLIHRAVLGSGPAHFRQFFKIDTRSSARREGRHRLQLVEYSDGHWSDFVLPNSRPADYIKHSLLGLVTISNRLPPWIVESSSSVSQFQQALQSLLTNAAGTRTLDWKNTFSPRVPWHRHPLQVYL</sequence>
<comment type="caution">
    <text evidence="2">The sequence shown here is derived from an EMBL/GenBank/DDBJ whole genome shotgun (WGS) entry which is preliminary data.</text>
</comment>
<keyword evidence="3" id="KW-1185">Reference proteome</keyword>
<dbReference type="PANTHER" id="PTHR33332">
    <property type="entry name" value="REVERSE TRANSCRIPTASE DOMAIN-CONTAINING PROTEIN"/>
    <property type="match status" value="1"/>
</dbReference>
<evidence type="ECO:0000259" key="1">
    <source>
        <dbReference type="PROSITE" id="PS50878"/>
    </source>
</evidence>
<organism evidence="2 3">
    <name type="scientific">Prorocentrum cordatum</name>
    <dbReference type="NCBI Taxonomy" id="2364126"/>
    <lineage>
        <taxon>Eukaryota</taxon>
        <taxon>Sar</taxon>
        <taxon>Alveolata</taxon>
        <taxon>Dinophyceae</taxon>
        <taxon>Prorocentrales</taxon>
        <taxon>Prorocentraceae</taxon>
        <taxon>Prorocentrum</taxon>
    </lineage>
</organism>
<feature type="domain" description="Reverse transcriptase" evidence="1">
    <location>
        <begin position="15"/>
        <end position="274"/>
    </location>
</feature>
<dbReference type="Proteomes" id="UP001189429">
    <property type="component" value="Unassembled WGS sequence"/>
</dbReference>
<proteinExistence type="predicted"/>
<accession>A0ABN9V6A0</accession>
<dbReference type="InterPro" id="IPR000477">
    <property type="entry name" value="RT_dom"/>
</dbReference>
<gene>
    <name evidence="2" type="ORF">PCOR1329_LOCUS54526</name>
</gene>